<evidence type="ECO:0000259" key="6">
    <source>
        <dbReference type="Pfam" id="PF05175"/>
    </source>
</evidence>
<sequence length="277" mass="29254">MTTVRELLAEGARAGMPGLEVRLLASRALGVGRTWLIAHDTEAVEVGALTRAREWFARRAAGEPVAYLLGEREFMGHVFRVGPAVLIPRPETELLVETGLEHVRDIAAPRLLDLGTGSGAIAISLALARPDAEVTATDLSTDALAVAGDNARRLGARLGLHAGSWWDALPAGDTGGFDLVVSNPPYIRPDDEHLARGDLRHEPLGALTDHIDGLAALRAIAAGAPARLNPGGALWVEHGYDQAAAVRELLVQAGFADVRSLRDLAGIERVSGGVRLL</sequence>
<dbReference type="Gene3D" id="3.40.50.150">
    <property type="entry name" value="Vaccinia Virus protein VP39"/>
    <property type="match status" value="1"/>
</dbReference>
<dbReference type="EMBL" id="VLTJ01000032">
    <property type="protein sequence ID" value="TSH91891.1"/>
    <property type="molecule type" value="Genomic_DNA"/>
</dbReference>
<dbReference type="RefSeq" id="WP_143949617.1">
    <property type="nucleotide sequence ID" value="NZ_BAABMB010000001.1"/>
</dbReference>
<dbReference type="FunFam" id="3.40.50.150:FF:000053">
    <property type="entry name" value="Release factor glutamine methyltransferase"/>
    <property type="match status" value="1"/>
</dbReference>
<comment type="caution">
    <text evidence="8">The sequence shown here is derived from an EMBL/GenBank/DDBJ whole genome shotgun (WGS) entry which is preliminary data.</text>
</comment>
<feature type="binding site" evidence="5">
    <location>
        <position position="138"/>
    </location>
    <ligand>
        <name>S-adenosyl-L-methionine</name>
        <dbReference type="ChEBI" id="CHEBI:59789"/>
    </ligand>
</feature>
<feature type="domain" description="Methyltransferase small" evidence="6">
    <location>
        <begin position="100"/>
        <end position="189"/>
    </location>
</feature>
<comment type="catalytic activity">
    <reaction evidence="4 5">
        <text>L-glutaminyl-[peptide chain release factor] + S-adenosyl-L-methionine = N(5)-methyl-L-glutaminyl-[peptide chain release factor] + S-adenosyl-L-homocysteine + H(+)</text>
        <dbReference type="Rhea" id="RHEA:42896"/>
        <dbReference type="Rhea" id="RHEA-COMP:10271"/>
        <dbReference type="Rhea" id="RHEA-COMP:10272"/>
        <dbReference type="ChEBI" id="CHEBI:15378"/>
        <dbReference type="ChEBI" id="CHEBI:30011"/>
        <dbReference type="ChEBI" id="CHEBI:57856"/>
        <dbReference type="ChEBI" id="CHEBI:59789"/>
        <dbReference type="ChEBI" id="CHEBI:61891"/>
        <dbReference type="EC" id="2.1.1.297"/>
    </reaction>
</comment>
<name>A0A556AG87_9BURK</name>
<evidence type="ECO:0000256" key="3">
    <source>
        <dbReference type="ARBA" id="ARBA00022691"/>
    </source>
</evidence>
<dbReference type="InterPro" id="IPR004556">
    <property type="entry name" value="HemK-like"/>
</dbReference>
<dbReference type="Proteomes" id="UP000318405">
    <property type="component" value="Unassembled WGS sequence"/>
</dbReference>
<dbReference type="InterPro" id="IPR040758">
    <property type="entry name" value="PrmC_N"/>
</dbReference>
<dbReference type="PANTHER" id="PTHR18895">
    <property type="entry name" value="HEMK METHYLTRANSFERASE"/>
    <property type="match status" value="1"/>
</dbReference>
<keyword evidence="9" id="KW-1185">Reference proteome</keyword>
<evidence type="ECO:0000313" key="9">
    <source>
        <dbReference type="Proteomes" id="UP000318405"/>
    </source>
</evidence>
<dbReference type="Pfam" id="PF05175">
    <property type="entry name" value="MTS"/>
    <property type="match status" value="1"/>
</dbReference>
<dbReference type="InterPro" id="IPR050320">
    <property type="entry name" value="N5-glutamine_MTase"/>
</dbReference>
<evidence type="ECO:0000259" key="7">
    <source>
        <dbReference type="Pfam" id="PF17827"/>
    </source>
</evidence>
<dbReference type="InterPro" id="IPR007848">
    <property type="entry name" value="Small_mtfrase_dom"/>
</dbReference>
<dbReference type="InterPro" id="IPR002052">
    <property type="entry name" value="DNA_methylase_N6_adenine_CS"/>
</dbReference>
<feature type="binding site" evidence="5">
    <location>
        <begin position="183"/>
        <end position="186"/>
    </location>
    <ligand>
        <name>substrate</name>
    </ligand>
</feature>
<dbReference type="PROSITE" id="PS00092">
    <property type="entry name" value="N6_MTASE"/>
    <property type="match status" value="1"/>
</dbReference>
<feature type="binding site" evidence="5">
    <location>
        <position position="165"/>
    </location>
    <ligand>
        <name>S-adenosyl-L-methionine</name>
        <dbReference type="ChEBI" id="CHEBI:59789"/>
    </ligand>
</feature>
<evidence type="ECO:0000256" key="1">
    <source>
        <dbReference type="ARBA" id="ARBA00022603"/>
    </source>
</evidence>
<dbReference type="SUPFAM" id="SSF53335">
    <property type="entry name" value="S-adenosyl-L-methionine-dependent methyltransferases"/>
    <property type="match status" value="1"/>
</dbReference>
<dbReference type="GO" id="GO:0003676">
    <property type="term" value="F:nucleic acid binding"/>
    <property type="evidence" value="ECO:0007669"/>
    <property type="project" value="InterPro"/>
</dbReference>
<feature type="domain" description="Release factor glutamine methyltransferase N-terminal" evidence="7">
    <location>
        <begin position="14"/>
        <end position="70"/>
    </location>
</feature>
<dbReference type="Pfam" id="PF17827">
    <property type="entry name" value="PrmC_N"/>
    <property type="match status" value="1"/>
</dbReference>
<dbReference type="PANTHER" id="PTHR18895:SF74">
    <property type="entry name" value="MTRF1L RELEASE FACTOR GLUTAMINE METHYLTRANSFERASE"/>
    <property type="match status" value="1"/>
</dbReference>
<keyword evidence="1 5" id="KW-0489">Methyltransferase</keyword>
<protein>
    <recommendedName>
        <fullName evidence="5">Release factor glutamine methyltransferase</fullName>
        <shortName evidence="5">RF MTase</shortName>
        <ecNumber evidence="5">2.1.1.297</ecNumber>
    </recommendedName>
    <alternativeName>
        <fullName evidence="5">N5-glutamine methyltransferase PrmC</fullName>
    </alternativeName>
    <alternativeName>
        <fullName evidence="5">Protein-(glutamine-N5) MTase PrmC</fullName>
    </alternativeName>
    <alternativeName>
        <fullName evidence="5">Protein-glutamine N-methyltransferase PrmC</fullName>
    </alternativeName>
</protein>
<dbReference type="InterPro" id="IPR019874">
    <property type="entry name" value="RF_methyltr_PrmC"/>
</dbReference>
<comment type="function">
    <text evidence="5">Methylates the class 1 translation termination release factors RF1/PrfA and RF2/PrfB on the glutamine residue of the universally conserved GGQ motif.</text>
</comment>
<evidence type="ECO:0000256" key="5">
    <source>
        <dbReference type="HAMAP-Rule" id="MF_02126"/>
    </source>
</evidence>
<evidence type="ECO:0000256" key="2">
    <source>
        <dbReference type="ARBA" id="ARBA00022679"/>
    </source>
</evidence>
<evidence type="ECO:0000256" key="4">
    <source>
        <dbReference type="ARBA" id="ARBA00048391"/>
    </source>
</evidence>
<keyword evidence="3 5" id="KW-0949">S-adenosyl-L-methionine</keyword>
<comment type="similarity">
    <text evidence="5">Belongs to the protein N5-glutamine methyltransferase family. PrmC subfamily.</text>
</comment>
<accession>A0A556AG87</accession>
<dbReference type="CDD" id="cd02440">
    <property type="entry name" value="AdoMet_MTases"/>
    <property type="match status" value="1"/>
</dbReference>
<dbReference type="AlphaFoldDB" id="A0A556AG87"/>
<dbReference type="GO" id="GO:0032259">
    <property type="term" value="P:methylation"/>
    <property type="evidence" value="ECO:0007669"/>
    <property type="project" value="UniProtKB-KW"/>
</dbReference>
<dbReference type="OrthoDB" id="9800643at2"/>
<dbReference type="Gene3D" id="1.10.8.10">
    <property type="entry name" value="DNA helicase RuvA subunit, C-terminal domain"/>
    <property type="match status" value="1"/>
</dbReference>
<dbReference type="InterPro" id="IPR029063">
    <property type="entry name" value="SAM-dependent_MTases_sf"/>
</dbReference>
<dbReference type="NCBIfam" id="TIGR00536">
    <property type="entry name" value="hemK_fam"/>
    <property type="match status" value="1"/>
</dbReference>
<proteinExistence type="inferred from homology"/>
<keyword evidence="2 5" id="KW-0808">Transferase</keyword>
<feature type="binding site" evidence="5">
    <location>
        <begin position="115"/>
        <end position="119"/>
    </location>
    <ligand>
        <name>S-adenosyl-L-methionine</name>
        <dbReference type="ChEBI" id="CHEBI:59789"/>
    </ligand>
</feature>
<dbReference type="NCBIfam" id="TIGR03534">
    <property type="entry name" value="RF_mod_PrmC"/>
    <property type="match status" value="1"/>
</dbReference>
<dbReference type="GO" id="GO:0102559">
    <property type="term" value="F:peptide chain release factor N(5)-glutamine methyltransferase activity"/>
    <property type="evidence" value="ECO:0007669"/>
    <property type="project" value="UniProtKB-EC"/>
</dbReference>
<organism evidence="8 9">
    <name type="scientific">Verticiella sediminum</name>
    <dbReference type="NCBI Taxonomy" id="1247510"/>
    <lineage>
        <taxon>Bacteria</taxon>
        <taxon>Pseudomonadati</taxon>
        <taxon>Pseudomonadota</taxon>
        <taxon>Betaproteobacteria</taxon>
        <taxon>Burkholderiales</taxon>
        <taxon>Alcaligenaceae</taxon>
        <taxon>Verticiella</taxon>
    </lineage>
</organism>
<dbReference type="EC" id="2.1.1.297" evidence="5"/>
<dbReference type="HAMAP" id="MF_02126">
    <property type="entry name" value="RF_methyltr_PrmC"/>
    <property type="match status" value="1"/>
</dbReference>
<reference evidence="8 9" key="1">
    <citation type="submission" date="2019-07" db="EMBL/GenBank/DDBJ databases">
        <title>Qingshengfaniella alkalisoli gen. nov., sp. nov., isolated from saline soil.</title>
        <authorList>
            <person name="Xu L."/>
            <person name="Huang X.-X."/>
            <person name="Sun J.-Q."/>
        </authorList>
    </citation>
    <scope>NUCLEOTIDE SEQUENCE [LARGE SCALE GENOMIC DNA]</scope>
    <source>
        <strain evidence="8 9">DSM 27279</strain>
    </source>
</reference>
<gene>
    <name evidence="5 8" type="primary">prmC</name>
    <name evidence="8" type="ORF">FOZ76_17690</name>
</gene>
<feature type="binding site" evidence="5">
    <location>
        <position position="183"/>
    </location>
    <ligand>
        <name>S-adenosyl-L-methionine</name>
        <dbReference type="ChEBI" id="CHEBI:59789"/>
    </ligand>
</feature>
<evidence type="ECO:0000313" key="8">
    <source>
        <dbReference type="EMBL" id="TSH91891.1"/>
    </source>
</evidence>